<dbReference type="SUPFAM" id="SSF55874">
    <property type="entry name" value="ATPase domain of HSP90 chaperone/DNA topoisomerase II/histidine kinase"/>
    <property type="match status" value="1"/>
</dbReference>
<keyword evidence="7" id="KW-0812">Transmembrane</keyword>
<dbReference type="PRINTS" id="PR00344">
    <property type="entry name" value="BCTRLSENSOR"/>
</dbReference>
<dbReference type="InterPro" id="IPR004358">
    <property type="entry name" value="Sig_transdc_His_kin-like_C"/>
</dbReference>
<dbReference type="AlphaFoldDB" id="A0A6J7FQ09"/>
<dbReference type="EC" id="2.7.13.3" evidence="2"/>
<keyword evidence="5" id="KW-0418">Kinase</keyword>
<dbReference type="SMART" id="SM00387">
    <property type="entry name" value="HATPase_c"/>
    <property type="match status" value="1"/>
</dbReference>
<dbReference type="Gene3D" id="1.10.287.130">
    <property type="match status" value="1"/>
</dbReference>
<dbReference type="GO" id="GO:0005886">
    <property type="term" value="C:plasma membrane"/>
    <property type="evidence" value="ECO:0007669"/>
    <property type="project" value="TreeGrafter"/>
</dbReference>
<feature type="domain" description="Histidine kinase" evidence="8">
    <location>
        <begin position="170"/>
        <end position="386"/>
    </location>
</feature>
<dbReference type="InterPro" id="IPR050351">
    <property type="entry name" value="BphY/WalK/GraS-like"/>
</dbReference>
<dbReference type="InterPro" id="IPR005467">
    <property type="entry name" value="His_kinase_dom"/>
</dbReference>
<evidence type="ECO:0000256" key="4">
    <source>
        <dbReference type="ARBA" id="ARBA00022679"/>
    </source>
</evidence>
<dbReference type="Pfam" id="PF02518">
    <property type="entry name" value="HATPase_c"/>
    <property type="match status" value="1"/>
</dbReference>
<dbReference type="Gene3D" id="3.30.565.10">
    <property type="entry name" value="Histidine kinase-like ATPase, C-terminal domain"/>
    <property type="match status" value="1"/>
</dbReference>
<evidence type="ECO:0000256" key="3">
    <source>
        <dbReference type="ARBA" id="ARBA00022553"/>
    </source>
</evidence>
<dbReference type="PANTHER" id="PTHR45453:SF1">
    <property type="entry name" value="PHOSPHATE REGULON SENSOR PROTEIN PHOR"/>
    <property type="match status" value="1"/>
</dbReference>
<keyword evidence="3" id="KW-0597">Phosphoprotein</keyword>
<evidence type="ECO:0000256" key="5">
    <source>
        <dbReference type="ARBA" id="ARBA00022777"/>
    </source>
</evidence>
<evidence type="ECO:0000256" key="2">
    <source>
        <dbReference type="ARBA" id="ARBA00012438"/>
    </source>
</evidence>
<evidence type="ECO:0000256" key="6">
    <source>
        <dbReference type="ARBA" id="ARBA00023012"/>
    </source>
</evidence>
<reference evidence="9" key="1">
    <citation type="submission" date="2020-05" db="EMBL/GenBank/DDBJ databases">
        <authorList>
            <person name="Chiriac C."/>
            <person name="Salcher M."/>
            <person name="Ghai R."/>
            <person name="Kavagutti S V."/>
        </authorList>
    </citation>
    <scope>NUCLEOTIDE SEQUENCE</scope>
</reference>
<dbReference type="PROSITE" id="PS50109">
    <property type="entry name" value="HIS_KIN"/>
    <property type="match status" value="1"/>
</dbReference>
<dbReference type="GO" id="GO:0000155">
    <property type="term" value="F:phosphorelay sensor kinase activity"/>
    <property type="evidence" value="ECO:0007669"/>
    <property type="project" value="InterPro"/>
</dbReference>
<gene>
    <name evidence="9" type="ORF">UFOPK3592_00130</name>
</gene>
<dbReference type="CDD" id="cd00075">
    <property type="entry name" value="HATPase"/>
    <property type="match status" value="1"/>
</dbReference>
<dbReference type="SMART" id="SM00388">
    <property type="entry name" value="HisKA"/>
    <property type="match status" value="1"/>
</dbReference>
<evidence type="ECO:0000256" key="7">
    <source>
        <dbReference type="SAM" id="Phobius"/>
    </source>
</evidence>
<keyword evidence="7" id="KW-1133">Transmembrane helix</keyword>
<evidence type="ECO:0000256" key="1">
    <source>
        <dbReference type="ARBA" id="ARBA00000085"/>
    </source>
</evidence>
<dbReference type="PANTHER" id="PTHR45453">
    <property type="entry name" value="PHOSPHATE REGULON SENSOR PROTEIN PHOR"/>
    <property type="match status" value="1"/>
</dbReference>
<protein>
    <recommendedName>
        <fullName evidence="2">histidine kinase</fullName>
        <ecNumber evidence="2">2.7.13.3</ecNumber>
    </recommendedName>
</protein>
<dbReference type="SUPFAM" id="SSF47384">
    <property type="entry name" value="Homodimeric domain of signal transducing histidine kinase"/>
    <property type="match status" value="1"/>
</dbReference>
<evidence type="ECO:0000313" key="9">
    <source>
        <dbReference type="EMBL" id="CAB4894870.1"/>
    </source>
</evidence>
<keyword evidence="4" id="KW-0808">Transferase</keyword>
<dbReference type="FunFam" id="3.30.565.10:FF:000006">
    <property type="entry name" value="Sensor histidine kinase WalK"/>
    <property type="match status" value="1"/>
</dbReference>
<dbReference type="InterPro" id="IPR003661">
    <property type="entry name" value="HisK_dim/P_dom"/>
</dbReference>
<name>A0A6J7FQ09_9ZZZZ</name>
<dbReference type="InterPro" id="IPR003594">
    <property type="entry name" value="HATPase_dom"/>
</dbReference>
<keyword evidence="7" id="KW-0472">Membrane</keyword>
<organism evidence="9">
    <name type="scientific">freshwater metagenome</name>
    <dbReference type="NCBI Taxonomy" id="449393"/>
    <lineage>
        <taxon>unclassified sequences</taxon>
        <taxon>metagenomes</taxon>
        <taxon>ecological metagenomes</taxon>
    </lineage>
</organism>
<dbReference type="GO" id="GO:0016036">
    <property type="term" value="P:cellular response to phosphate starvation"/>
    <property type="evidence" value="ECO:0007669"/>
    <property type="project" value="TreeGrafter"/>
</dbReference>
<dbReference type="Pfam" id="PF00512">
    <property type="entry name" value="HisKA"/>
    <property type="match status" value="1"/>
</dbReference>
<dbReference type="EMBL" id="CAFBML010000005">
    <property type="protein sequence ID" value="CAB4894870.1"/>
    <property type="molecule type" value="Genomic_DNA"/>
</dbReference>
<comment type="catalytic activity">
    <reaction evidence="1">
        <text>ATP + protein L-histidine = ADP + protein N-phospho-L-histidine.</text>
        <dbReference type="EC" id="2.7.13.3"/>
    </reaction>
</comment>
<dbReference type="CDD" id="cd00082">
    <property type="entry name" value="HisKA"/>
    <property type="match status" value="1"/>
</dbReference>
<keyword evidence="6" id="KW-0902">Two-component regulatory system</keyword>
<sequence length="402" mass="43164">MDLRVDFLSHIVNLVNNFSLAVIFLTIAVAVVGAAVAGFAIGRRGFQIDSNSDPIPFPTLAAEILELFGSVGILLGASNQVVRMNNRAESFGLVTRGVLVQQDLIELAQLARSSKEVESFEGVLRFGLAQEKISVSAKASLVANDYVVLVLEDRTRDIRLDKTRRDFIENISHELKTPIGAIALLSEAIAQAGDDRATIEKFAGNLNKEASRLSFLVQDIIELSRLQSEEVLAEAELVDLSSVVSEAVDRNEQLASKRNIRLLSEGGTGPEVFGNKEMLTAAVKNLIENAISYSEPGSQVGIGCTVKGPLAEIVVTDSGAGISAENQERVFERFYRIDPSRSRETGGTGLGLSIVKHVAKIHRGDVKLFSQLGVGSTFTIRIPLATAADPVTGIIKVVPEAS</sequence>
<evidence type="ECO:0000259" key="8">
    <source>
        <dbReference type="PROSITE" id="PS50109"/>
    </source>
</evidence>
<dbReference type="InterPro" id="IPR036890">
    <property type="entry name" value="HATPase_C_sf"/>
</dbReference>
<accession>A0A6J7FQ09</accession>
<proteinExistence type="predicted"/>
<feature type="transmembrane region" description="Helical" evidence="7">
    <location>
        <begin position="20"/>
        <end position="41"/>
    </location>
</feature>
<dbReference type="GO" id="GO:0004721">
    <property type="term" value="F:phosphoprotein phosphatase activity"/>
    <property type="evidence" value="ECO:0007669"/>
    <property type="project" value="TreeGrafter"/>
</dbReference>
<dbReference type="InterPro" id="IPR036097">
    <property type="entry name" value="HisK_dim/P_sf"/>
</dbReference>